<proteinExistence type="predicted"/>
<evidence type="ECO:0000313" key="1">
    <source>
        <dbReference type="EMBL" id="KAL1587034.1"/>
    </source>
</evidence>
<sequence>MSQNQDYIKEDLENMVDDGDYEMIALIVLDDMPIEAINKLLHDNEEHSYAPRLLLADTYDNIPDYDGDGLKGTPPSVDASWRSPKTVQDAVDWMRSIPKPPKPINKTFCAAVKKDLYEERGKILICKWVEDAEPQTITYSAGMVGSFVVNFSRGDWDESWRENNGIPHPPESP</sequence>
<keyword evidence="2" id="KW-1185">Reference proteome</keyword>
<name>A0AB34KPR2_9PEZI</name>
<accession>A0AB34KPR2</accession>
<evidence type="ECO:0000313" key="2">
    <source>
        <dbReference type="Proteomes" id="UP000803884"/>
    </source>
</evidence>
<dbReference type="Proteomes" id="UP000803884">
    <property type="component" value="Unassembled WGS sequence"/>
</dbReference>
<dbReference type="EMBL" id="JAAQHG020000012">
    <property type="protein sequence ID" value="KAL1587034.1"/>
    <property type="molecule type" value="Genomic_DNA"/>
</dbReference>
<dbReference type="GeneID" id="96005605"/>
<protein>
    <submittedName>
        <fullName evidence="1">Uncharacterized protein</fullName>
    </submittedName>
</protein>
<gene>
    <name evidence="1" type="ORF">WHR41_04161</name>
</gene>
<dbReference type="RefSeq" id="XP_069230139.1">
    <property type="nucleotide sequence ID" value="XM_069372767.1"/>
</dbReference>
<reference evidence="1 2" key="1">
    <citation type="journal article" date="2020" name="Microbiol. Resour. Announc.">
        <title>Draft Genome Sequence of a Cladosporium Species Isolated from the Mesophotic Ascidian Didemnum maculosum.</title>
        <authorList>
            <person name="Gioti A."/>
            <person name="Siaperas R."/>
            <person name="Nikolaivits E."/>
            <person name="Le Goff G."/>
            <person name="Ouazzani J."/>
            <person name="Kotoulas G."/>
            <person name="Topakas E."/>
        </authorList>
    </citation>
    <scope>NUCLEOTIDE SEQUENCE [LARGE SCALE GENOMIC DNA]</scope>
    <source>
        <strain evidence="1 2">TM138-S3</strain>
    </source>
</reference>
<organism evidence="1 2">
    <name type="scientific">Cladosporium halotolerans</name>
    <dbReference type="NCBI Taxonomy" id="1052096"/>
    <lineage>
        <taxon>Eukaryota</taxon>
        <taxon>Fungi</taxon>
        <taxon>Dikarya</taxon>
        <taxon>Ascomycota</taxon>
        <taxon>Pezizomycotina</taxon>
        <taxon>Dothideomycetes</taxon>
        <taxon>Dothideomycetidae</taxon>
        <taxon>Cladosporiales</taxon>
        <taxon>Cladosporiaceae</taxon>
        <taxon>Cladosporium</taxon>
    </lineage>
</organism>
<dbReference type="AlphaFoldDB" id="A0AB34KPR2"/>
<comment type="caution">
    <text evidence="1">The sequence shown here is derived from an EMBL/GenBank/DDBJ whole genome shotgun (WGS) entry which is preliminary data.</text>
</comment>